<proteinExistence type="predicted"/>
<accession>A0A6A5CGW8</accession>
<dbReference type="OrthoDB" id="9973183at2759"/>
<dbReference type="VEuPathDB" id="AmoebaDB:NfTy_038530"/>
<dbReference type="SUPFAM" id="SSF54495">
    <property type="entry name" value="UBC-like"/>
    <property type="match status" value="1"/>
</dbReference>
<dbReference type="AlphaFoldDB" id="A0A6A5CGW8"/>
<dbReference type="RefSeq" id="XP_044569261.1">
    <property type="nucleotide sequence ID" value="XM_044707887.1"/>
</dbReference>
<evidence type="ECO:0000259" key="1">
    <source>
        <dbReference type="PROSITE" id="PS50127"/>
    </source>
</evidence>
<dbReference type="InterPro" id="IPR000608">
    <property type="entry name" value="UBC"/>
</dbReference>
<dbReference type="Gene3D" id="3.10.110.10">
    <property type="entry name" value="Ubiquitin Conjugating Enzyme"/>
    <property type="match status" value="1"/>
</dbReference>
<keyword evidence="3" id="KW-1185">Reference proteome</keyword>
<organism evidence="2 3">
    <name type="scientific">Naegleria fowleri</name>
    <name type="common">Brain eating amoeba</name>
    <dbReference type="NCBI Taxonomy" id="5763"/>
    <lineage>
        <taxon>Eukaryota</taxon>
        <taxon>Discoba</taxon>
        <taxon>Heterolobosea</taxon>
        <taxon>Tetramitia</taxon>
        <taxon>Eutetramitia</taxon>
        <taxon>Vahlkampfiidae</taxon>
        <taxon>Naegleria</taxon>
    </lineage>
</organism>
<reference evidence="2 3" key="1">
    <citation type="journal article" date="2019" name="Sci. Rep.">
        <title>Nanopore sequencing improves the draft genome of the human pathogenic amoeba Naegleria fowleri.</title>
        <authorList>
            <person name="Liechti N."/>
            <person name="Schurch N."/>
            <person name="Bruggmann R."/>
            <person name="Wittwer M."/>
        </authorList>
    </citation>
    <scope>NUCLEOTIDE SEQUENCE [LARGE SCALE GENOMIC DNA]</scope>
    <source>
        <strain evidence="2 3">ATCC 30894</strain>
    </source>
</reference>
<name>A0A6A5CGW8_NAEFO</name>
<dbReference type="PROSITE" id="PS50127">
    <property type="entry name" value="UBC_2"/>
    <property type="match status" value="1"/>
</dbReference>
<dbReference type="GeneID" id="68107665"/>
<evidence type="ECO:0000313" key="3">
    <source>
        <dbReference type="Proteomes" id="UP000444721"/>
    </source>
</evidence>
<dbReference type="InterPro" id="IPR050113">
    <property type="entry name" value="Ub_conjugating_enzyme"/>
</dbReference>
<dbReference type="CDD" id="cd23812">
    <property type="entry name" value="UBCc_ScPEX4-like"/>
    <property type="match status" value="1"/>
</dbReference>
<comment type="caution">
    <text evidence="2">The sequence shown here is derived from an EMBL/GenBank/DDBJ whole genome shotgun (WGS) entry which is preliminary data.</text>
</comment>
<sequence length="164" mass="19090">MATQKRIMKEYNEIQKTKQQGFTDVILQPDENNIYLWYAKCIGPKGTSYEDGVFELKIQVSKEYPITPPKVEFLTKIFHPNVHFETGEICMDILKDKWSPVWTLLNVCRAIMSMLSNPREGSDSPLNCDAGNLLRNNDERGFNSMAKMYTKLYALESNLVYYYH</sequence>
<evidence type="ECO:0000313" key="2">
    <source>
        <dbReference type="EMBL" id="KAF0984548.1"/>
    </source>
</evidence>
<dbReference type="PANTHER" id="PTHR24067">
    <property type="entry name" value="UBIQUITIN-CONJUGATING ENZYME E2"/>
    <property type="match status" value="1"/>
</dbReference>
<dbReference type="VEuPathDB" id="AmoebaDB:FDP41_000447"/>
<dbReference type="SMART" id="SM00212">
    <property type="entry name" value="UBCc"/>
    <property type="match status" value="1"/>
</dbReference>
<dbReference type="VEuPathDB" id="AmoebaDB:NF0006040"/>
<gene>
    <name evidence="2" type="ORF">FDP41_000447</name>
</gene>
<dbReference type="InterPro" id="IPR016135">
    <property type="entry name" value="UBQ-conjugating_enzyme/RWD"/>
</dbReference>
<feature type="domain" description="UBC core" evidence="1">
    <location>
        <begin position="2"/>
        <end position="155"/>
    </location>
</feature>
<dbReference type="OMA" id="WRAVMKG"/>
<dbReference type="Proteomes" id="UP000444721">
    <property type="component" value="Unassembled WGS sequence"/>
</dbReference>
<dbReference type="Pfam" id="PF00179">
    <property type="entry name" value="UQ_con"/>
    <property type="match status" value="1"/>
</dbReference>
<dbReference type="EMBL" id="VFQX01000002">
    <property type="protein sequence ID" value="KAF0984548.1"/>
    <property type="molecule type" value="Genomic_DNA"/>
</dbReference>
<protein>
    <recommendedName>
        <fullName evidence="1">UBC core domain-containing protein</fullName>
    </recommendedName>
</protein>